<gene>
    <name evidence="1" type="ORF">Lery_0874</name>
</gene>
<dbReference type="EMBL" id="LNYA01000018">
    <property type="protein sequence ID" value="KTC98710.1"/>
    <property type="molecule type" value="Genomic_DNA"/>
</dbReference>
<dbReference type="AlphaFoldDB" id="A0A0W0TT75"/>
<dbReference type="Proteomes" id="UP000054773">
    <property type="component" value="Unassembled WGS sequence"/>
</dbReference>
<accession>A0A0W0TT75</accession>
<proteinExistence type="predicted"/>
<protein>
    <recommendedName>
        <fullName evidence="3">HTH cro/C1-type domain-containing protein</fullName>
    </recommendedName>
</protein>
<keyword evidence="2" id="KW-1185">Reference proteome</keyword>
<evidence type="ECO:0000313" key="1">
    <source>
        <dbReference type="EMBL" id="KTC98710.1"/>
    </source>
</evidence>
<name>A0A0W0TT75_LEGER</name>
<dbReference type="STRING" id="448.Lery_0874"/>
<dbReference type="PATRIC" id="fig|448.7.peg.914"/>
<sequence>MIESESKLVIYKGMIHYILESTHYSLKNIAELTQTTLTDIKKINLNQQLSLSLKSEIQLLKLYQIILECNFELAKTPHQIITDHYQEEMRCLNG</sequence>
<dbReference type="RefSeq" id="WP_193392301.1">
    <property type="nucleotide sequence ID" value="NZ_LNYA01000018.1"/>
</dbReference>
<reference evidence="1 2" key="1">
    <citation type="submission" date="2015-11" db="EMBL/GenBank/DDBJ databases">
        <title>Genomic analysis of 38 Legionella species identifies large and diverse effector repertoires.</title>
        <authorList>
            <person name="Burstein D."/>
            <person name="Amaro F."/>
            <person name="Zusman T."/>
            <person name="Lifshitz Z."/>
            <person name="Cohen O."/>
            <person name="Gilbert J.A."/>
            <person name="Pupko T."/>
            <person name="Shuman H.A."/>
            <person name="Segal G."/>
        </authorList>
    </citation>
    <scope>NUCLEOTIDE SEQUENCE [LARGE SCALE GENOMIC DNA]</scope>
    <source>
        <strain evidence="1 2">SE-32A-C8</strain>
    </source>
</reference>
<evidence type="ECO:0000313" key="2">
    <source>
        <dbReference type="Proteomes" id="UP000054773"/>
    </source>
</evidence>
<organism evidence="1 2">
    <name type="scientific">Legionella erythra</name>
    <dbReference type="NCBI Taxonomy" id="448"/>
    <lineage>
        <taxon>Bacteria</taxon>
        <taxon>Pseudomonadati</taxon>
        <taxon>Pseudomonadota</taxon>
        <taxon>Gammaproteobacteria</taxon>
        <taxon>Legionellales</taxon>
        <taxon>Legionellaceae</taxon>
        <taxon>Legionella</taxon>
    </lineage>
</organism>
<evidence type="ECO:0008006" key="3">
    <source>
        <dbReference type="Google" id="ProtNLM"/>
    </source>
</evidence>
<comment type="caution">
    <text evidence="1">The sequence shown here is derived from an EMBL/GenBank/DDBJ whole genome shotgun (WGS) entry which is preliminary data.</text>
</comment>